<dbReference type="Proteomes" id="UP000019184">
    <property type="component" value="Unassembled WGS sequence"/>
</dbReference>
<gene>
    <name evidence="1" type="ORF">BN874_910010</name>
</gene>
<name>A0A7U7GGM5_9GAMM</name>
<dbReference type="AlphaFoldDB" id="A0A7U7GGM5"/>
<protein>
    <submittedName>
        <fullName evidence="1">Uncharacterized protein</fullName>
    </submittedName>
</protein>
<comment type="caution">
    <text evidence="1">The sequence shown here is derived from an EMBL/GenBank/DDBJ whole genome shotgun (WGS) entry which is preliminary data.</text>
</comment>
<evidence type="ECO:0000313" key="1">
    <source>
        <dbReference type="EMBL" id="CDH47722.1"/>
    </source>
</evidence>
<dbReference type="EMBL" id="CBTK010000311">
    <property type="protein sequence ID" value="CDH47722.1"/>
    <property type="molecule type" value="Genomic_DNA"/>
</dbReference>
<accession>A0A7U7GGM5</accession>
<organism evidence="1 2">
    <name type="scientific">Candidatus Contendobacter odensis Run_B_J11</name>
    <dbReference type="NCBI Taxonomy" id="1400861"/>
    <lineage>
        <taxon>Bacteria</taxon>
        <taxon>Pseudomonadati</taxon>
        <taxon>Pseudomonadota</taxon>
        <taxon>Gammaproteobacteria</taxon>
        <taxon>Candidatus Competibacteraceae</taxon>
        <taxon>Candidatus Contendibacter</taxon>
    </lineage>
</organism>
<keyword evidence="2" id="KW-1185">Reference proteome</keyword>
<reference evidence="1 2" key="1">
    <citation type="journal article" date="2014" name="ISME J.">
        <title>Candidatus Competibacter-lineage genomes retrieved from metagenomes reveal functional metabolic diversity.</title>
        <authorList>
            <person name="McIlroy S.J."/>
            <person name="Albertsen M."/>
            <person name="Andresen E.K."/>
            <person name="Saunders A.M."/>
            <person name="Kristiansen R."/>
            <person name="Stokholm-Bjerregaard M."/>
            <person name="Nielsen K.L."/>
            <person name="Nielsen P.H."/>
        </authorList>
    </citation>
    <scope>NUCLEOTIDE SEQUENCE [LARGE SCALE GENOMIC DNA]</scope>
    <source>
        <strain evidence="1 2">Run_B_J11</strain>
    </source>
</reference>
<evidence type="ECO:0000313" key="2">
    <source>
        <dbReference type="Proteomes" id="UP000019184"/>
    </source>
</evidence>
<sequence>MSHDDFWLALAMPSVVQLTRSGKVRASGAALHRPRTTADAAIFSPPAFTRDPGQSHYGVFGTGALNQEAHPVIITEYGAEFSATDTAA</sequence>
<proteinExistence type="predicted"/>